<organism evidence="1 2">
    <name type="scientific">Kistimonas scapharcae</name>
    <dbReference type="NCBI Taxonomy" id="1036133"/>
    <lineage>
        <taxon>Bacteria</taxon>
        <taxon>Pseudomonadati</taxon>
        <taxon>Pseudomonadota</taxon>
        <taxon>Gammaproteobacteria</taxon>
        <taxon>Oceanospirillales</taxon>
        <taxon>Endozoicomonadaceae</taxon>
        <taxon>Kistimonas</taxon>
    </lineage>
</organism>
<dbReference type="Proteomes" id="UP001500604">
    <property type="component" value="Unassembled WGS sequence"/>
</dbReference>
<evidence type="ECO:0000313" key="1">
    <source>
        <dbReference type="EMBL" id="GAA4652365.1"/>
    </source>
</evidence>
<evidence type="ECO:0000313" key="2">
    <source>
        <dbReference type="Proteomes" id="UP001500604"/>
    </source>
</evidence>
<reference evidence="2" key="1">
    <citation type="journal article" date="2019" name="Int. J. Syst. Evol. Microbiol.">
        <title>The Global Catalogue of Microorganisms (GCM) 10K type strain sequencing project: providing services to taxonomists for standard genome sequencing and annotation.</title>
        <authorList>
            <consortium name="The Broad Institute Genomics Platform"/>
            <consortium name="The Broad Institute Genome Sequencing Center for Infectious Disease"/>
            <person name="Wu L."/>
            <person name="Ma J."/>
        </authorList>
    </citation>
    <scope>NUCLEOTIDE SEQUENCE [LARGE SCALE GENOMIC DNA]</scope>
    <source>
        <strain evidence="2">JCM 17805</strain>
    </source>
</reference>
<gene>
    <name evidence="1" type="ORF">GCM10023116_46490</name>
</gene>
<proteinExistence type="predicted"/>
<protein>
    <recommendedName>
        <fullName evidence="3">Ribosomal subunit interface protein</fullName>
    </recommendedName>
</protein>
<sequence>MNKPLFSLAGRVLTLSAQLSSEWRYHSSVVFDGLDNSMHVRVMPTTGRMFEVTHEARIDLGKDDAVSKITGTLRKLRSLLKAEEAA</sequence>
<dbReference type="EMBL" id="BAABFL010000474">
    <property type="protein sequence ID" value="GAA4652365.1"/>
    <property type="molecule type" value="Genomic_DNA"/>
</dbReference>
<keyword evidence="2" id="KW-1185">Reference proteome</keyword>
<comment type="caution">
    <text evidence="1">The sequence shown here is derived from an EMBL/GenBank/DDBJ whole genome shotgun (WGS) entry which is preliminary data.</text>
</comment>
<accession>A0ABP8V8Q0</accession>
<name>A0ABP8V8Q0_9GAMM</name>
<dbReference type="RefSeq" id="WP_345198912.1">
    <property type="nucleotide sequence ID" value="NZ_BAABFL010000474.1"/>
</dbReference>
<evidence type="ECO:0008006" key="3">
    <source>
        <dbReference type="Google" id="ProtNLM"/>
    </source>
</evidence>